<comment type="caution">
    <text evidence="2">The sequence shown here is derived from an EMBL/GenBank/DDBJ whole genome shotgun (WGS) entry which is preliminary data.</text>
</comment>
<dbReference type="EMBL" id="BAABIA010000004">
    <property type="protein sequence ID" value="GAA5141043.1"/>
    <property type="molecule type" value="Genomic_DNA"/>
</dbReference>
<keyword evidence="3" id="KW-1185">Reference proteome</keyword>
<dbReference type="NCBIfam" id="NF038325">
    <property type="entry name" value="DISARM_DrmAS"/>
    <property type="match status" value="1"/>
</dbReference>
<dbReference type="SUPFAM" id="SSF52540">
    <property type="entry name" value="P-loop containing nucleoside triphosphate hydrolases"/>
    <property type="match status" value="2"/>
</dbReference>
<evidence type="ECO:0000313" key="3">
    <source>
        <dbReference type="Proteomes" id="UP001499852"/>
    </source>
</evidence>
<dbReference type="InterPro" id="IPR001650">
    <property type="entry name" value="Helicase_C-like"/>
</dbReference>
<feature type="domain" description="Helicase C-terminal" evidence="1">
    <location>
        <begin position="821"/>
        <end position="995"/>
    </location>
</feature>
<dbReference type="GO" id="GO:0004386">
    <property type="term" value="F:helicase activity"/>
    <property type="evidence" value="ECO:0007669"/>
    <property type="project" value="UniProtKB-KW"/>
</dbReference>
<keyword evidence="2" id="KW-0067">ATP-binding</keyword>
<dbReference type="Pfam" id="PF00271">
    <property type="entry name" value="Helicase_C"/>
    <property type="match status" value="1"/>
</dbReference>
<dbReference type="CDD" id="cd18785">
    <property type="entry name" value="SF2_C"/>
    <property type="match status" value="1"/>
</dbReference>
<organism evidence="2 3">
    <name type="scientific">Prosthecobacter algae</name>
    <dbReference type="NCBI Taxonomy" id="1144682"/>
    <lineage>
        <taxon>Bacteria</taxon>
        <taxon>Pseudomonadati</taxon>
        <taxon>Verrucomicrobiota</taxon>
        <taxon>Verrucomicrobiia</taxon>
        <taxon>Verrucomicrobiales</taxon>
        <taxon>Verrucomicrobiaceae</taxon>
        <taxon>Prosthecobacter</taxon>
    </lineage>
</organism>
<evidence type="ECO:0000313" key="2">
    <source>
        <dbReference type="EMBL" id="GAA5141043.1"/>
    </source>
</evidence>
<keyword evidence="2" id="KW-0347">Helicase</keyword>
<accession>A0ABP9P592</accession>
<evidence type="ECO:0000259" key="1">
    <source>
        <dbReference type="PROSITE" id="PS51194"/>
    </source>
</evidence>
<sequence length="1160" mass="128171">MTPSQTRTDLAENLELDLIGPRNSHACANELLSDSPTQWYLTGFLVPVKADMDTKLDDTVQDEIDEAPVSGGYDDNAPVDRSASGGNYLPASMGLTVIVPAGAKEISVAVEWGDYIEEKYLAKGEKGEPKELYGYRRLPRAVTMSIALPSLHSSEAEELEIPGSKIKTGDAGGMMLTCIARPAQSHGALPPGCRAVTVFLVNNRVADKDHSYRACAYQAVLRVTCAEGLVGRPDLRGLATTLHSDPDHDLADLHFRDVLDYGIGHGVSVVYDSRPAAMVNSVETSWVPRYEVERVVASDIPQVEFSMQALASFTDAGLLGAALRPLVVQYRQWLEARLAEAQSLTTEKRRNVALNLVNEARAAADRIEQGIALLETNAEAFRAFTLANHCMLEAAARRLKEVPREKIKWRPFQLAFILLNLPGLADPHNDQRRMVELLFFPTGGGKTEAYLGLAAFQLLHRRLTYPGIRSAGVSVLMRYTLRLLTLDQLGRAAALICALELERRKDPATLGTWPFEIGLWVGSGATPNRLGHQGYSGPGKDDTAYIKTKRFRENDLANPAPIPLESCPWCETRFGKTSFRMVPTEKAPTNLQITCHNYECQFSQGTGLPILTVDETIYRRLPAFLIATVDKFAALPWEGRAGALLGRVNYYDALGFYGPMDAPKGTKMEDVLPGPDLIIQDELHLISGPLGTIAGVYEVAIEKLCERFSIDGQKVRVPKIIASTATVRRANRQIQALFGRPTTRIFPSPGTSRHDSFFAKTVAINPEDGQTNGRLYLGVAAQGRSLKKVFLRVALAIMSRTQTLYSGSDPEAKACADPYMTLLGYFNSLRELGGSRRIVEDEVLMQLDRFANRQRLEPADPIFSNRSIDMSQIRELTSRVSTKDIAATKEKMGKPHSDGEGCDVVLATNMISVGLDVTRLGLMLVLGQPKGSSEYIQATSRVGREVTRPGLVITLLNPHKPRDRSHFEQFQLYHQSFYRSVEATSVTPFSPRALDRALGAAMVGMIRHAVESMTPALGAQRILSPELNARLEQFCQLMAERARDHRPDDLPSMPASQVYHYVLNRCRVMVDDWKAIATEWRNQHNSSIQYQREDRQSGAAALLHDFLDTAVENLPEQFRKFRANRSMRDVETSTELSVKELNEPITGGIHAAPVPAQPNA</sequence>
<reference evidence="3" key="1">
    <citation type="journal article" date="2019" name="Int. J. Syst. Evol. Microbiol.">
        <title>The Global Catalogue of Microorganisms (GCM) 10K type strain sequencing project: providing services to taxonomists for standard genome sequencing and annotation.</title>
        <authorList>
            <consortium name="The Broad Institute Genomics Platform"/>
            <consortium name="The Broad Institute Genome Sequencing Center for Infectious Disease"/>
            <person name="Wu L."/>
            <person name="Ma J."/>
        </authorList>
    </citation>
    <scope>NUCLEOTIDE SEQUENCE [LARGE SCALE GENOMIC DNA]</scope>
    <source>
        <strain evidence="3">JCM 18053</strain>
    </source>
</reference>
<dbReference type="InterPro" id="IPR027417">
    <property type="entry name" value="P-loop_NTPase"/>
</dbReference>
<dbReference type="RefSeq" id="WP_345736665.1">
    <property type="nucleotide sequence ID" value="NZ_BAABIA010000004.1"/>
</dbReference>
<gene>
    <name evidence="2" type="primary">drmA</name>
    <name evidence="2" type="ORF">GCM10023213_24590</name>
</gene>
<dbReference type="PROSITE" id="PS51194">
    <property type="entry name" value="HELICASE_CTER"/>
    <property type="match status" value="1"/>
</dbReference>
<proteinExistence type="predicted"/>
<protein>
    <submittedName>
        <fullName evidence="2">DISARM system helicase DrmA</fullName>
    </submittedName>
</protein>
<name>A0ABP9P592_9BACT</name>
<keyword evidence="2" id="KW-0378">Hydrolase</keyword>
<keyword evidence="2" id="KW-0547">Nucleotide-binding</keyword>
<dbReference type="Gene3D" id="3.40.50.300">
    <property type="entry name" value="P-loop containing nucleotide triphosphate hydrolases"/>
    <property type="match status" value="1"/>
</dbReference>
<dbReference type="Proteomes" id="UP001499852">
    <property type="component" value="Unassembled WGS sequence"/>
</dbReference>